<dbReference type="PROSITE" id="PS00138">
    <property type="entry name" value="SUBTILASE_SER"/>
    <property type="match status" value="1"/>
</dbReference>
<dbReference type="InterPro" id="IPR050131">
    <property type="entry name" value="Peptidase_S8_subtilisin-like"/>
</dbReference>
<dbReference type="Gene3D" id="3.30.70.80">
    <property type="entry name" value="Peptidase S8 propeptide/proteinase inhibitor I9"/>
    <property type="match status" value="1"/>
</dbReference>
<evidence type="ECO:0000256" key="3">
    <source>
        <dbReference type="ARBA" id="ARBA00022801"/>
    </source>
</evidence>
<dbReference type="PRINTS" id="PR00723">
    <property type="entry name" value="SUBTILISIN"/>
</dbReference>
<proteinExistence type="inferred from homology"/>
<dbReference type="PROSITE" id="PS00137">
    <property type="entry name" value="SUBTILASE_HIS"/>
    <property type="match status" value="1"/>
</dbReference>
<dbReference type="InterPro" id="IPR037045">
    <property type="entry name" value="S8pro/Inhibitor_I9_sf"/>
</dbReference>
<keyword evidence="4" id="KW-0720">Serine protease</keyword>
<dbReference type="InterPro" id="IPR010259">
    <property type="entry name" value="S8pro/Inhibitor_I9"/>
</dbReference>
<evidence type="ECO:0000256" key="4">
    <source>
        <dbReference type="ARBA" id="ARBA00022825"/>
    </source>
</evidence>
<dbReference type="FunFam" id="3.40.50.200:FF:000014">
    <property type="entry name" value="Proteinase K"/>
    <property type="match status" value="1"/>
</dbReference>
<evidence type="ECO:0000256" key="1">
    <source>
        <dbReference type="ARBA" id="ARBA00011073"/>
    </source>
</evidence>
<keyword evidence="2" id="KW-0645">Protease</keyword>
<dbReference type="PROSITE" id="PS00136">
    <property type="entry name" value="SUBTILASE_ASP"/>
    <property type="match status" value="1"/>
</dbReference>
<dbReference type="EMBL" id="CAEZZT010000029">
    <property type="protein sequence ID" value="CAB4775904.1"/>
    <property type="molecule type" value="Genomic_DNA"/>
</dbReference>
<dbReference type="GO" id="GO:0005615">
    <property type="term" value="C:extracellular space"/>
    <property type="evidence" value="ECO:0007669"/>
    <property type="project" value="TreeGrafter"/>
</dbReference>
<protein>
    <submittedName>
        <fullName evidence="7">Unannotated protein</fullName>
    </submittedName>
</protein>
<feature type="domain" description="Inhibitor I9" evidence="6">
    <location>
        <begin position="37"/>
        <end position="100"/>
    </location>
</feature>
<dbReference type="Pfam" id="PF00082">
    <property type="entry name" value="Peptidase_S8"/>
    <property type="match status" value="1"/>
</dbReference>
<dbReference type="SUPFAM" id="SSF52743">
    <property type="entry name" value="Subtilisin-like"/>
    <property type="match status" value="1"/>
</dbReference>
<feature type="domain" description="Peptidase S8/S53" evidence="5">
    <location>
        <begin position="142"/>
        <end position="370"/>
    </location>
</feature>
<reference evidence="7" key="1">
    <citation type="submission" date="2020-05" db="EMBL/GenBank/DDBJ databases">
        <authorList>
            <person name="Chiriac C."/>
            <person name="Salcher M."/>
            <person name="Ghai R."/>
            <person name="Kavagutti S V."/>
        </authorList>
    </citation>
    <scope>NUCLEOTIDE SEQUENCE</scope>
</reference>
<dbReference type="Pfam" id="PF05922">
    <property type="entry name" value="Inhibitor_I9"/>
    <property type="match status" value="1"/>
</dbReference>
<keyword evidence="3" id="KW-0378">Hydrolase</keyword>
<dbReference type="InterPro" id="IPR023827">
    <property type="entry name" value="Peptidase_S8_Asp-AS"/>
</dbReference>
<sequence>MKNKAAKSFLAFISALLLLVGMQSANSAIAAEQSQRYIVTFSDDDDSERESSEFRNMGINVEKTFKHAFKGVVGHFTASQISNLKKNPKFKYAELDAPVYANAYTAIPVGVGPTPAVASWGLDRINQRNLPLDQTYSYQYNGEGVKAYVIDTGLNSTHTEFTERTATGNDQINDGRGTEDCNGHGTHVAGTIGGTKYGIARAVTIVPVRVLNCAGSGTLSGVIAGIDWVIANHVSGPAVANLSLGAGFSASVNAAIARLVADNVTVAVAAGNSNANACSYSPSSEPTAITVGATTSADARASYSNFGTCLDIFAPGSAIVSSWIGSTTATNNISGTSMASPHVAGAAALLLEQYPSYTPAQIRNAMVALSTAGKVTSPGTGSSNQLLVTSTADYLSGPRTPQTITFTQPNNMAVGNANQSLVASSDSGLTVAFTTNNAAICTIVSNTTLRAVAAGSCVVTASQAGSATFEPATPLDRTVTINPAPPAAPATPTVSTSTPNGTQGTISANVRGVNAAGMPAISSYTINLYSSTSNNGTRTLVSTTQFTTTSTNFTTPFTGLVRTPARLYYSITATANNSVGASVVSGISNRSRVG</sequence>
<dbReference type="InterPro" id="IPR036852">
    <property type="entry name" value="Peptidase_S8/S53_dom_sf"/>
</dbReference>
<dbReference type="InterPro" id="IPR022398">
    <property type="entry name" value="Peptidase_S8_His-AS"/>
</dbReference>
<comment type="similarity">
    <text evidence="1">Belongs to the peptidase S8 family.</text>
</comment>
<evidence type="ECO:0000256" key="2">
    <source>
        <dbReference type="ARBA" id="ARBA00022670"/>
    </source>
</evidence>
<dbReference type="InterPro" id="IPR023828">
    <property type="entry name" value="Peptidase_S8_Ser-AS"/>
</dbReference>
<dbReference type="GO" id="GO:0004252">
    <property type="term" value="F:serine-type endopeptidase activity"/>
    <property type="evidence" value="ECO:0007669"/>
    <property type="project" value="InterPro"/>
</dbReference>
<dbReference type="PANTHER" id="PTHR43806">
    <property type="entry name" value="PEPTIDASE S8"/>
    <property type="match status" value="1"/>
</dbReference>
<dbReference type="InterPro" id="IPR000209">
    <property type="entry name" value="Peptidase_S8/S53_dom"/>
</dbReference>
<accession>A0A6J6VWN7</accession>
<dbReference type="GO" id="GO:0006508">
    <property type="term" value="P:proteolysis"/>
    <property type="evidence" value="ECO:0007669"/>
    <property type="project" value="UniProtKB-KW"/>
</dbReference>
<evidence type="ECO:0000259" key="6">
    <source>
        <dbReference type="Pfam" id="PF05922"/>
    </source>
</evidence>
<dbReference type="PROSITE" id="PS51892">
    <property type="entry name" value="SUBTILASE"/>
    <property type="match status" value="1"/>
</dbReference>
<dbReference type="InterPro" id="IPR015500">
    <property type="entry name" value="Peptidase_S8_subtilisin-rel"/>
</dbReference>
<dbReference type="Gene3D" id="3.40.50.200">
    <property type="entry name" value="Peptidase S8/S53 domain"/>
    <property type="match status" value="1"/>
</dbReference>
<dbReference type="SUPFAM" id="SSF54897">
    <property type="entry name" value="Protease propeptides/inhibitors"/>
    <property type="match status" value="1"/>
</dbReference>
<organism evidence="7">
    <name type="scientific">freshwater metagenome</name>
    <dbReference type="NCBI Taxonomy" id="449393"/>
    <lineage>
        <taxon>unclassified sequences</taxon>
        <taxon>metagenomes</taxon>
        <taxon>ecological metagenomes</taxon>
    </lineage>
</organism>
<evidence type="ECO:0000259" key="5">
    <source>
        <dbReference type="Pfam" id="PF00082"/>
    </source>
</evidence>
<dbReference type="InterPro" id="IPR034193">
    <property type="entry name" value="PCSK9_ProteinaseK-like"/>
</dbReference>
<dbReference type="AlphaFoldDB" id="A0A6J6VWN7"/>
<dbReference type="PANTHER" id="PTHR43806:SF11">
    <property type="entry name" value="CEREVISIN-RELATED"/>
    <property type="match status" value="1"/>
</dbReference>
<evidence type="ECO:0000313" key="7">
    <source>
        <dbReference type="EMBL" id="CAB4775904.1"/>
    </source>
</evidence>
<dbReference type="CDD" id="cd04077">
    <property type="entry name" value="Peptidases_S8_PCSK9_ProteinaseK_like"/>
    <property type="match status" value="1"/>
</dbReference>
<gene>
    <name evidence="7" type="ORF">UFOPK2918_00573</name>
</gene>
<name>A0A6J6VWN7_9ZZZZ</name>